<proteinExistence type="predicted"/>
<organism evidence="1 2">
    <name type="scientific">Romanomermis culicivorax</name>
    <name type="common">Nematode worm</name>
    <dbReference type="NCBI Taxonomy" id="13658"/>
    <lineage>
        <taxon>Eukaryota</taxon>
        <taxon>Metazoa</taxon>
        <taxon>Ecdysozoa</taxon>
        <taxon>Nematoda</taxon>
        <taxon>Enoplea</taxon>
        <taxon>Dorylaimia</taxon>
        <taxon>Mermithida</taxon>
        <taxon>Mermithoidea</taxon>
        <taxon>Mermithidae</taxon>
        <taxon>Romanomermis</taxon>
    </lineage>
</organism>
<keyword evidence="1" id="KW-1185">Reference proteome</keyword>
<evidence type="ECO:0000313" key="1">
    <source>
        <dbReference type="Proteomes" id="UP000887565"/>
    </source>
</evidence>
<sequence length="65" mass="7709">MNKKRKEKMKSKKKSEIFEINDGWIDVDEANNEVDYTVSSRLKTEKEIYQMILQDDNKDGDDPLL</sequence>
<dbReference type="WBParaSite" id="nRc.2.0.1.t15840-RA">
    <property type="protein sequence ID" value="nRc.2.0.1.t15840-RA"/>
    <property type="gene ID" value="nRc.2.0.1.g15840"/>
</dbReference>
<dbReference type="AlphaFoldDB" id="A0A915IPN8"/>
<dbReference type="Proteomes" id="UP000887565">
    <property type="component" value="Unplaced"/>
</dbReference>
<reference evidence="2" key="1">
    <citation type="submission" date="2022-11" db="UniProtKB">
        <authorList>
            <consortium name="WormBaseParasite"/>
        </authorList>
    </citation>
    <scope>IDENTIFICATION</scope>
</reference>
<name>A0A915IPN8_ROMCU</name>
<accession>A0A915IPN8</accession>
<evidence type="ECO:0000313" key="2">
    <source>
        <dbReference type="WBParaSite" id="nRc.2.0.1.t15840-RA"/>
    </source>
</evidence>
<protein>
    <submittedName>
        <fullName evidence="2">Uncharacterized protein</fullName>
    </submittedName>
</protein>